<comment type="caution">
    <text evidence="1">The sequence shown here is derived from an EMBL/GenBank/DDBJ whole genome shotgun (WGS) entry which is preliminary data.</text>
</comment>
<evidence type="ECO:0000313" key="2">
    <source>
        <dbReference type="Proteomes" id="UP000612893"/>
    </source>
</evidence>
<evidence type="ECO:0000313" key="1">
    <source>
        <dbReference type="EMBL" id="MBJ7598087.1"/>
    </source>
</evidence>
<name>A0A934ND59_9BACT</name>
<dbReference type="Proteomes" id="UP000612893">
    <property type="component" value="Unassembled WGS sequence"/>
</dbReference>
<dbReference type="AlphaFoldDB" id="A0A934ND59"/>
<keyword evidence="2" id="KW-1185">Reference proteome</keyword>
<reference evidence="1" key="1">
    <citation type="submission" date="2020-10" db="EMBL/GenBank/DDBJ databases">
        <title>Ca. Dormibacterota MAGs.</title>
        <authorList>
            <person name="Montgomery K."/>
        </authorList>
    </citation>
    <scope>NUCLEOTIDE SEQUENCE [LARGE SCALE GENOMIC DNA]</scope>
    <source>
        <strain evidence="1">SC8812_S17_10</strain>
    </source>
</reference>
<organism evidence="1 2">
    <name type="scientific">Candidatus Nephthysia bennettiae</name>
    <dbReference type="NCBI Taxonomy" id="3127016"/>
    <lineage>
        <taxon>Bacteria</taxon>
        <taxon>Bacillati</taxon>
        <taxon>Candidatus Dormiibacterota</taxon>
        <taxon>Candidatus Dormibacteria</taxon>
        <taxon>Candidatus Dormibacterales</taxon>
        <taxon>Candidatus Dormibacteraceae</taxon>
        <taxon>Candidatus Nephthysia</taxon>
    </lineage>
</organism>
<gene>
    <name evidence="1" type="ORF">JF922_08370</name>
</gene>
<sequence>MVNRWPAVTGFICSCNVDGLPKVGDLMPPERWETRFRDELVKRYASGSRKESGRALLLFEERLFPARQDLVGALTHHVQNAGIEILQLGRASDLTHEAALRAQSQLLNCIEAVALELANHRRQPPGVLLWRIRDQALLDPAQRLWGFRVKKGKGRFGFRGAALLDRPLPGF</sequence>
<dbReference type="PROSITE" id="PS51257">
    <property type="entry name" value="PROKAR_LIPOPROTEIN"/>
    <property type="match status" value="1"/>
</dbReference>
<protein>
    <submittedName>
        <fullName evidence="1">Uncharacterized protein</fullName>
    </submittedName>
</protein>
<accession>A0A934ND59</accession>
<dbReference type="RefSeq" id="WP_338200817.1">
    <property type="nucleotide sequence ID" value="NZ_JAEKNR010000094.1"/>
</dbReference>
<proteinExistence type="predicted"/>
<dbReference type="EMBL" id="JAEKNR010000094">
    <property type="protein sequence ID" value="MBJ7598087.1"/>
    <property type="molecule type" value="Genomic_DNA"/>
</dbReference>